<dbReference type="EMBL" id="CAJPIZ010029250">
    <property type="protein sequence ID" value="CAG2119655.1"/>
    <property type="molecule type" value="Genomic_DNA"/>
</dbReference>
<proteinExistence type="inferred from homology"/>
<reference evidence="4" key="1">
    <citation type="submission" date="2020-11" db="EMBL/GenBank/DDBJ databases">
        <authorList>
            <person name="Tran Van P."/>
        </authorList>
    </citation>
    <scope>NUCLEOTIDE SEQUENCE</scope>
</reference>
<dbReference type="PANTHER" id="PTHR11783">
    <property type="entry name" value="SULFOTRANSFERASE SULT"/>
    <property type="match status" value="1"/>
</dbReference>
<dbReference type="OrthoDB" id="205623at2759"/>
<dbReference type="Gene3D" id="3.40.50.300">
    <property type="entry name" value="P-loop containing nucleotide triphosphate hydrolases"/>
    <property type="match status" value="1"/>
</dbReference>
<keyword evidence="5" id="KW-1185">Reference proteome</keyword>
<evidence type="ECO:0000313" key="5">
    <source>
        <dbReference type="Proteomes" id="UP000759131"/>
    </source>
</evidence>
<gene>
    <name evidence="4" type="ORF">OSB1V03_LOCUS19602</name>
</gene>
<dbReference type="InterPro" id="IPR000863">
    <property type="entry name" value="Sulfotransferase_dom"/>
</dbReference>
<feature type="non-terminal residue" evidence="4">
    <location>
        <position position="1"/>
    </location>
</feature>
<evidence type="ECO:0000256" key="1">
    <source>
        <dbReference type="ARBA" id="ARBA00005771"/>
    </source>
</evidence>
<dbReference type="Proteomes" id="UP000759131">
    <property type="component" value="Unassembled WGS sequence"/>
</dbReference>
<protein>
    <recommendedName>
        <fullName evidence="3">Sulfotransferase domain-containing protein</fullName>
    </recommendedName>
</protein>
<dbReference type="InterPro" id="IPR027417">
    <property type="entry name" value="P-loop_NTPase"/>
</dbReference>
<dbReference type="Pfam" id="PF00685">
    <property type="entry name" value="Sulfotransfer_1"/>
    <property type="match status" value="1"/>
</dbReference>
<feature type="non-terminal residue" evidence="4">
    <location>
        <position position="196"/>
    </location>
</feature>
<dbReference type="EMBL" id="OC883825">
    <property type="protein sequence ID" value="CAD7643448.1"/>
    <property type="molecule type" value="Genomic_DNA"/>
</dbReference>
<feature type="domain" description="Sulfotransferase" evidence="3">
    <location>
        <begin position="66"/>
        <end position="195"/>
    </location>
</feature>
<comment type="similarity">
    <text evidence="1">Belongs to the sulfotransferase 1 family.</text>
</comment>
<evidence type="ECO:0000256" key="2">
    <source>
        <dbReference type="ARBA" id="ARBA00022679"/>
    </source>
</evidence>
<organism evidence="4">
    <name type="scientific">Medioppia subpectinata</name>
    <dbReference type="NCBI Taxonomy" id="1979941"/>
    <lineage>
        <taxon>Eukaryota</taxon>
        <taxon>Metazoa</taxon>
        <taxon>Ecdysozoa</taxon>
        <taxon>Arthropoda</taxon>
        <taxon>Chelicerata</taxon>
        <taxon>Arachnida</taxon>
        <taxon>Acari</taxon>
        <taxon>Acariformes</taxon>
        <taxon>Sarcoptiformes</taxon>
        <taxon>Oribatida</taxon>
        <taxon>Brachypylina</taxon>
        <taxon>Oppioidea</taxon>
        <taxon>Oppiidae</taxon>
        <taxon>Medioppia</taxon>
    </lineage>
</organism>
<evidence type="ECO:0000259" key="3">
    <source>
        <dbReference type="Pfam" id="PF00685"/>
    </source>
</evidence>
<dbReference type="SUPFAM" id="SSF52540">
    <property type="entry name" value="P-loop containing nucleoside triphosphate hydrolases"/>
    <property type="match status" value="1"/>
</dbReference>
<evidence type="ECO:0000313" key="4">
    <source>
        <dbReference type="EMBL" id="CAD7643448.1"/>
    </source>
</evidence>
<keyword evidence="2" id="KW-0808">Transferase</keyword>
<accession>A0A7R9QF01</accession>
<dbReference type="AlphaFoldDB" id="A0A7R9QF01"/>
<sequence length="196" mass="22257">LTRAPLITARLSTTPLATICVNNFLIKPSPRQHCLSIGAIDQTAHRKESAQLIILTGGSRPELTPPTDIWLCGYPKSGNTWLSEIVSLIMADGVGDRVTDRPISERVPNIFHSPNNQFNYDLFEGLTNPRITVNHLELKYLPRFEGREGKMIYIMRNPKDVCVSCYHFHHMIKKTIDWVDFSQLFIDGHLSTGDWL</sequence>
<dbReference type="GO" id="GO:0008146">
    <property type="term" value="F:sulfotransferase activity"/>
    <property type="evidence" value="ECO:0007669"/>
    <property type="project" value="InterPro"/>
</dbReference>
<name>A0A7R9QF01_9ACAR</name>